<dbReference type="PROSITE" id="PS00467">
    <property type="entry name" value="RIBOSOMAL_L2"/>
    <property type="match status" value="1"/>
</dbReference>
<dbReference type="Proteomes" id="UP000231648">
    <property type="component" value="Unassembled WGS sequence"/>
</dbReference>
<dbReference type="SUPFAM" id="SSF50104">
    <property type="entry name" value="Translation proteins SH3-like domain"/>
    <property type="match status" value="1"/>
</dbReference>
<sequence length="279" mass="31050">MKIFKPLTPSRRQMTKADDSQLTRKVRPLKSLLIINKSKAGRSKGRITVRHQGGGHKKKYRIIDFKMDKMNIPAKIKTIEYDPNRSTHIALAVYKDGEKRYILAPQELKVGDEIITGDSVALKPGNRTALKNISVGTFVYNIELIPGQGGKIVRSAGNSAQVMAIEGKYAHLTLPSGEVRMVPENCMASIGSLSNPEHKFENLGKAGRMRWLGIRPTVRGSAMNPVDHPHGGGEGRAPIGLRKGPKTPWGKQAFGVKTRKRKKYSDRLIIKRRQHKKHG</sequence>
<dbReference type="SMART" id="SM01383">
    <property type="entry name" value="Ribosomal_L2"/>
    <property type="match status" value="1"/>
</dbReference>
<dbReference type="PANTHER" id="PTHR13691:SF5">
    <property type="entry name" value="LARGE RIBOSOMAL SUBUNIT PROTEIN UL2M"/>
    <property type="match status" value="1"/>
</dbReference>
<feature type="domain" description="Large ribosomal subunit protein uL2 C-terminal" evidence="7">
    <location>
        <begin position="122"/>
        <end position="252"/>
    </location>
</feature>
<name>A0A2M8KCG3_9BACT</name>
<dbReference type="InterPro" id="IPR005880">
    <property type="entry name" value="Ribosomal_uL2_bac/org-type"/>
</dbReference>
<dbReference type="InterPro" id="IPR008991">
    <property type="entry name" value="Translation_prot_SH3-like_sf"/>
</dbReference>
<dbReference type="InterPro" id="IPR022669">
    <property type="entry name" value="Ribosomal_uL2_C"/>
</dbReference>
<dbReference type="InterPro" id="IPR002171">
    <property type="entry name" value="Ribosomal_uL2"/>
</dbReference>
<proteinExistence type="inferred from homology"/>
<dbReference type="InterPro" id="IPR022671">
    <property type="entry name" value="Ribosomal_uL2_CS"/>
</dbReference>
<dbReference type="GO" id="GO:0019843">
    <property type="term" value="F:rRNA binding"/>
    <property type="evidence" value="ECO:0007669"/>
    <property type="project" value="UniProtKB-UniRule"/>
</dbReference>
<keyword evidence="2 5" id="KW-0689">Ribosomal protein</keyword>
<dbReference type="PANTHER" id="PTHR13691">
    <property type="entry name" value="RIBOSOMAL PROTEIN L2"/>
    <property type="match status" value="1"/>
</dbReference>
<evidence type="ECO:0000259" key="8">
    <source>
        <dbReference type="SMART" id="SM01383"/>
    </source>
</evidence>
<dbReference type="Gene3D" id="2.30.30.30">
    <property type="match status" value="1"/>
</dbReference>
<dbReference type="GO" id="GO:0016740">
    <property type="term" value="F:transferase activity"/>
    <property type="evidence" value="ECO:0007669"/>
    <property type="project" value="InterPro"/>
</dbReference>
<dbReference type="AlphaFoldDB" id="A0A2M8KCG3"/>
<dbReference type="Pfam" id="PF00181">
    <property type="entry name" value="Ribosomal_L2_N"/>
    <property type="match status" value="1"/>
</dbReference>
<evidence type="ECO:0000256" key="5">
    <source>
        <dbReference type="HAMAP-Rule" id="MF_01320"/>
    </source>
</evidence>
<keyword evidence="5" id="KW-0699">rRNA-binding</keyword>
<dbReference type="SMART" id="SM01382">
    <property type="entry name" value="Ribosomal_L2_C"/>
    <property type="match status" value="1"/>
</dbReference>
<feature type="region of interest" description="Disordered" evidence="6">
    <location>
        <begin position="1"/>
        <end position="21"/>
    </location>
</feature>
<feature type="domain" description="Large ribosomal subunit protein uL2 RNA-binding" evidence="8">
    <location>
        <begin position="41"/>
        <end position="116"/>
    </location>
</feature>
<dbReference type="SUPFAM" id="SSF50249">
    <property type="entry name" value="Nucleic acid-binding proteins"/>
    <property type="match status" value="1"/>
</dbReference>
<dbReference type="EMBL" id="PFDX01000012">
    <property type="protein sequence ID" value="PJE57608.1"/>
    <property type="molecule type" value="Genomic_DNA"/>
</dbReference>
<dbReference type="PIRSF" id="PIRSF002158">
    <property type="entry name" value="Ribosomal_L2"/>
    <property type="match status" value="1"/>
</dbReference>
<comment type="function">
    <text evidence="5">One of the primary rRNA binding proteins. Required for association of the 30S and 50S subunits to form the 70S ribosome, for tRNA binding and peptide bond formation. It has been suggested to have peptidyltransferase activity; this is somewhat controversial. Makes several contacts with the 16S rRNA in the 70S ribosome.</text>
</comment>
<evidence type="ECO:0000256" key="2">
    <source>
        <dbReference type="ARBA" id="ARBA00022980"/>
    </source>
</evidence>
<evidence type="ECO:0000313" key="9">
    <source>
        <dbReference type="EMBL" id="PJE57608.1"/>
    </source>
</evidence>
<feature type="region of interest" description="Disordered" evidence="6">
    <location>
        <begin position="221"/>
        <end position="251"/>
    </location>
</feature>
<dbReference type="HAMAP" id="MF_01320_B">
    <property type="entry name" value="Ribosomal_uL2_B"/>
    <property type="match status" value="1"/>
</dbReference>
<dbReference type="FunFam" id="2.30.30.30:FF:000001">
    <property type="entry name" value="50S ribosomal protein L2"/>
    <property type="match status" value="1"/>
</dbReference>
<protein>
    <recommendedName>
        <fullName evidence="4 5">Large ribosomal subunit protein uL2</fullName>
    </recommendedName>
</protein>
<comment type="caution">
    <text evidence="9">The sequence shown here is derived from an EMBL/GenBank/DDBJ whole genome shotgun (WGS) entry which is preliminary data.</text>
</comment>
<dbReference type="FunFam" id="4.10.950.10:FF:000001">
    <property type="entry name" value="50S ribosomal protein L2"/>
    <property type="match status" value="1"/>
</dbReference>
<dbReference type="InterPro" id="IPR022666">
    <property type="entry name" value="Ribosomal_uL2_RNA-bd_dom"/>
</dbReference>
<evidence type="ECO:0000256" key="1">
    <source>
        <dbReference type="ARBA" id="ARBA00005636"/>
    </source>
</evidence>
<dbReference type="FunFam" id="2.40.50.140:FF:000003">
    <property type="entry name" value="50S ribosomal protein L2"/>
    <property type="match status" value="1"/>
</dbReference>
<organism evidence="9 10">
    <name type="scientific">Candidatus Portnoybacteria bacterium CG10_big_fil_rev_8_21_14_0_10_38_18</name>
    <dbReference type="NCBI Taxonomy" id="1974813"/>
    <lineage>
        <taxon>Bacteria</taxon>
        <taxon>Candidatus Portnoyibacteriota</taxon>
    </lineage>
</organism>
<keyword evidence="3 5" id="KW-0687">Ribonucleoprotein</keyword>
<gene>
    <name evidence="5" type="primary">rplB</name>
    <name evidence="9" type="ORF">COU82_01145</name>
</gene>
<accession>A0A2M8KCG3</accession>
<dbReference type="Gene3D" id="4.10.950.10">
    <property type="entry name" value="Ribosomal protein L2, domain 3"/>
    <property type="match status" value="1"/>
</dbReference>
<dbReference type="InterPro" id="IPR012340">
    <property type="entry name" value="NA-bd_OB-fold"/>
</dbReference>
<keyword evidence="5" id="KW-0694">RNA-binding</keyword>
<evidence type="ECO:0000256" key="4">
    <source>
        <dbReference type="ARBA" id="ARBA00035242"/>
    </source>
</evidence>
<reference evidence="10" key="1">
    <citation type="submission" date="2017-09" db="EMBL/GenBank/DDBJ databases">
        <title>Depth-based differentiation of microbial function through sediment-hosted aquifers and enrichment of novel symbionts in the deep terrestrial subsurface.</title>
        <authorList>
            <person name="Probst A.J."/>
            <person name="Ladd B."/>
            <person name="Jarett J.K."/>
            <person name="Geller-Mcgrath D.E."/>
            <person name="Sieber C.M.K."/>
            <person name="Emerson J.B."/>
            <person name="Anantharaman K."/>
            <person name="Thomas B.C."/>
            <person name="Malmstrom R."/>
            <person name="Stieglmeier M."/>
            <person name="Klingl A."/>
            <person name="Woyke T."/>
            <person name="Ryan C.M."/>
            <person name="Banfield J.F."/>
        </authorList>
    </citation>
    <scope>NUCLEOTIDE SEQUENCE [LARGE SCALE GENOMIC DNA]</scope>
</reference>
<dbReference type="InterPro" id="IPR014722">
    <property type="entry name" value="Rib_uL2_dom2"/>
</dbReference>
<dbReference type="NCBIfam" id="TIGR01171">
    <property type="entry name" value="rplB_bact"/>
    <property type="match status" value="1"/>
</dbReference>
<evidence type="ECO:0000259" key="7">
    <source>
        <dbReference type="SMART" id="SM01382"/>
    </source>
</evidence>
<dbReference type="Pfam" id="PF03947">
    <property type="entry name" value="Ribosomal_L2_C"/>
    <property type="match status" value="1"/>
</dbReference>
<dbReference type="GO" id="GO:0003735">
    <property type="term" value="F:structural constituent of ribosome"/>
    <property type="evidence" value="ECO:0007669"/>
    <property type="project" value="InterPro"/>
</dbReference>
<evidence type="ECO:0000256" key="6">
    <source>
        <dbReference type="SAM" id="MobiDB-lite"/>
    </source>
</evidence>
<evidence type="ECO:0000313" key="10">
    <source>
        <dbReference type="Proteomes" id="UP000231648"/>
    </source>
</evidence>
<comment type="similarity">
    <text evidence="1 5">Belongs to the universal ribosomal protein uL2 family.</text>
</comment>
<evidence type="ECO:0000256" key="3">
    <source>
        <dbReference type="ARBA" id="ARBA00023274"/>
    </source>
</evidence>
<dbReference type="GO" id="GO:0002181">
    <property type="term" value="P:cytoplasmic translation"/>
    <property type="evidence" value="ECO:0007669"/>
    <property type="project" value="TreeGrafter"/>
</dbReference>
<dbReference type="GO" id="GO:0015934">
    <property type="term" value="C:large ribosomal subunit"/>
    <property type="evidence" value="ECO:0007669"/>
    <property type="project" value="InterPro"/>
</dbReference>
<comment type="subunit">
    <text evidence="5">Part of the 50S ribosomal subunit. Forms a bridge to the 30S subunit in the 70S ribosome.</text>
</comment>
<dbReference type="InterPro" id="IPR014726">
    <property type="entry name" value="Ribosomal_uL2_dom3"/>
</dbReference>
<dbReference type="Gene3D" id="2.40.50.140">
    <property type="entry name" value="Nucleic acid-binding proteins"/>
    <property type="match status" value="1"/>
</dbReference>